<feature type="transmembrane region" description="Helical" evidence="1">
    <location>
        <begin position="38"/>
        <end position="60"/>
    </location>
</feature>
<dbReference type="EMBL" id="JARLKY010000006">
    <property type="protein sequence ID" value="MEC0226030.1"/>
    <property type="molecule type" value="Genomic_DNA"/>
</dbReference>
<protein>
    <recommendedName>
        <fullName evidence="4">Beta-carotene 15,15'-monooxygenase</fullName>
    </recommendedName>
</protein>
<evidence type="ECO:0008006" key="4">
    <source>
        <dbReference type="Google" id="ProtNLM"/>
    </source>
</evidence>
<proteinExistence type="predicted"/>
<dbReference type="Proteomes" id="UP001338137">
    <property type="component" value="Unassembled WGS sequence"/>
</dbReference>
<evidence type="ECO:0000256" key="1">
    <source>
        <dbReference type="SAM" id="Phobius"/>
    </source>
</evidence>
<keyword evidence="1" id="KW-1133">Transmembrane helix</keyword>
<feature type="transmembrane region" description="Helical" evidence="1">
    <location>
        <begin position="188"/>
        <end position="210"/>
    </location>
</feature>
<sequence length="348" mass="40156">MFKLYKSNIGYFMGLSLFIILIDLVIVKSLLYQENNQLLTVGISLDFIAVIPLLLYFLIYRKINKKIISVLPIAFFGYITLQFVIPHTGQETLEFVKYTLIPLELLFLCYEGYKIFKIITYFKANRDTNRPPLEIVRKGIEGAFNNSKIASLLVHDASIFYYAIMAWRKKPYVRTGAASFSYHKNSSWLITILILSKILLIEGVCIHLLLSQWSPTAAWLLSLGNIYIIFLLIADYRAMCLNPILLSNQSIRVQYGIQLSSPIDIEIANIASVSLIHYKKLTKHDLKTSVTPLVIEPNVLIQLKNETTMIRLFGKRQIVDRLYLFMDEPDEFYVECHKYMDKQAAVQV</sequence>
<keyword evidence="1" id="KW-0472">Membrane</keyword>
<accession>A0ABU6FXF1</accession>
<evidence type="ECO:0000313" key="2">
    <source>
        <dbReference type="EMBL" id="MEC0226030.1"/>
    </source>
</evidence>
<evidence type="ECO:0000313" key="3">
    <source>
        <dbReference type="Proteomes" id="UP001338137"/>
    </source>
</evidence>
<gene>
    <name evidence="2" type="ORF">P4I72_02675</name>
</gene>
<organism evidence="2 3">
    <name type="scientific">Paenibacillus alba</name>
    <dbReference type="NCBI Taxonomy" id="1197127"/>
    <lineage>
        <taxon>Bacteria</taxon>
        <taxon>Bacillati</taxon>
        <taxon>Bacillota</taxon>
        <taxon>Bacilli</taxon>
        <taxon>Bacillales</taxon>
        <taxon>Paenibacillaceae</taxon>
        <taxon>Paenibacillus</taxon>
    </lineage>
</organism>
<keyword evidence="1" id="KW-0812">Transmembrane</keyword>
<feature type="transmembrane region" description="Helical" evidence="1">
    <location>
        <begin position="12"/>
        <end position="32"/>
    </location>
</feature>
<name>A0ABU6FXF1_9BACL</name>
<keyword evidence="3" id="KW-1185">Reference proteome</keyword>
<feature type="transmembrane region" description="Helical" evidence="1">
    <location>
        <begin position="67"/>
        <end position="85"/>
    </location>
</feature>
<feature type="transmembrane region" description="Helical" evidence="1">
    <location>
        <begin position="149"/>
        <end position="167"/>
    </location>
</feature>
<feature type="transmembrane region" description="Helical" evidence="1">
    <location>
        <begin position="216"/>
        <end position="234"/>
    </location>
</feature>
<comment type="caution">
    <text evidence="2">The sequence shown here is derived from an EMBL/GenBank/DDBJ whole genome shotgun (WGS) entry which is preliminary data.</text>
</comment>
<reference evidence="2 3" key="1">
    <citation type="submission" date="2023-03" db="EMBL/GenBank/DDBJ databases">
        <title>Bacillus Genome Sequencing.</title>
        <authorList>
            <person name="Dunlap C."/>
        </authorList>
    </citation>
    <scope>NUCLEOTIDE SEQUENCE [LARGE SCALE GENOMIC DNA]</scope>
    <source>
        <strain evidence="2 3">BD-533</strain>
    </source>
</reference>
<dbReference type="RefSeq" id="WP_326070442.1">
    <property type="nucleotide sequence ID" value="NZ_JARLKY010000006.1"/>
</dbReference>